<dbReference type="Proteomes" id="UP000033815">
    <property type="component" value="Unassembled WGS sequence"/>
</dbReference>
<organism evidence="2 3">
    <name type="scientific">Candidatus Nomurabacteria bacterium GW2011_GWB1_44_12</name>
    <dbReference type="NCBI Taxonomy" id="1618748"/>
    <lineage>
        <taxon>Bacteria</taxon>
        <taxon>Candidatus Nomuraibacteriota</taxon>
    </lineage>
</organism>
<proteinExistence type="predicted"/>
<keyword evidence="1" id="KW-0472">Membrane</keyword>
<accession>A0A837IAX1</accession>
<name>A0A837IAX1_9BACT</name>
<gene>
    <name evidence="2" type="ORF">UW25_C0004G0144</name>
</gene>
<protein>
    <submittedName>
        <fullName evidence="2">Uncharacterized protein</fullName>
    </submittedName>
</protein>
<evidence type="ECO:0000256" key="1">
    <source>
        <dbReference type="SAM" id="Phobius"/>
    </source>
</evidence>
<keyword evidence="1" id="KW-1133">Transmembrane helix</keyword>
<dbReference type="EMBL" id="LCHP01000004">
    <property type="protein sequence ID" value="KKT36816.1"/>
    <property type="molecule type" value="Genomic_DNA"/>
</dbReference>
<dbReference type="AlphaFoldDB" id="A0A837IAX1"/>
<keyword evidence="1" id="KW-0812">Transmembrane</keyword>
<comment type="caution">
    <text evidence="2">The sequence shown here is derived from an EMBL/GenBank/DDBJ whole genome shotgun (WGS) entry which is preliminary data.</text>
</comment>
<evidence type="ECO:0000313" key="3">
    <source>
        <dbReference type="Proteomes" id="UP000033815"/>
    </source>
</evidence>
<evidence type="ECO:0000313" key="2">
    <source>
        <dbReference type="EMBL" id="KKT36816.1"/>
    </source>
</evidence>
<reference evidence="2 3" key="1">
    <citation type="journal article" date="2015" name="Nature">
        <title>rRNA introns, odd ribosomes, and small enigmatic genomes across a large radiation of phyla.</title>
        <authorList>
            <person name="Brown C.T."/>
            <person name="Hug L.A."/>
            <person name="Thomas B.C."/>
            <person name="Sharon I."/>
            <person name="Castelle C.J."/>
            <person name="Singh A."/>
            <person name="Wilkins M.J."/>
            <person name="Williams K.H."/>
            <person name="Banfield J.F."/>
        </authorList>
    </citation>
    <scope>NUCLEOTIDE SEQUENCE [LARGE SCALE GENOMIC DNA]</scope>
</reference>
<feature type="transmembrane region" description="Helical" evidence="1">
    <location>
        <begin position="9"/>
        <end position="30"/>
    </location>
</feature>
<sequence>MQQEQIKTLIVNIFTGAVVVGVFVVGYFVLFKKETEVVTSIQSVARIAEQTASIGVEIDATVKDLTELSDAVSRSKVFFDMPAFSNLENFTVAVPSEEIGRTNPFLPTAWKIKMKALEEAASKSATQQRATQSASVPESLLGDFDAGI</sequence>